<dbReference type="EMBL" id="PFMC01000052">
    <property type="protein sequence ID" value="PIY94913.1"/>
    <property type="molecule type" value="Genomic_DNA"/>
</dbReference>
<reference evidence="2" key="1">
    <citation type="submission" date="2017-09" db="EMBL/GenBank/DDBJ databases">
        <title>Depth-based differentiation of microbial function through sediment-hosted aquifers and enrichment of novel symbionts in the deep terrestrial subsurface.</title>
        <authorList>
            <person name="Probst A.J."/>
            <person name="Ladd B."/>
            <person name="Jarett J.K."/>
            <person name="Geller-Mcgrath D.E."/>
            <person name="Sieber C.M.K."/>
            <person name="Emerson J.B."/>
            <person name="Anantharaman K."/>
            <person name="Thomas B.C."/>
            <person name="Malmstrom R."/>
            <person name="Stieglmeier M."/>
            <person name="Klingl A."/>
            <person name="Woyke T."/>
            <person name="Ryan C.M."/>
            <person name="Banfield J.F."/>
        </authorList>
    </citation>
    <scope>NUCLEOTIDE SEQUENCE [LARGE SCALE GENOMIC DNA]</scope>
</reference>
<protein>
    <submittedName>
        <fullName evidence="1">Uncharacterized protein</fullName>
    </submittedName>
</protein>
<organism evidence="1 2">
    <name type="scientific">Candidatus Komeilibacteria bacterium CG_4_10_14_0_8_um_filter_37_78</name>
    <dbReference type="NCBI Taxonomy" id="1974471"/>
    <lineage>
        <taxon>Bacteria</taxon>
        <taxon>Candidatus Komeiliibacteriota</taxon>
    </lineage>
</organism>
<sequence>MLDSNKWQQINNDSTGYVGKYRNDEWQKRDEKYGIGQWQMAWLVNDQYLEYIEVCQLYEDAYFYYFEQRPELLEHLLEEASDVYDDSLDNIDSGLDYLKRGAVRTHIQDIVIRNCIQRFGKKFQGSQPIQTRDRLGTHPLSLALSPGQVPFHKPELLSFPDSLEVITKGQWWLPGSVEDFYQRTKRLCVIK</sequence>
<dbReference type="AlphaFoldDB" id="A0A2M7RDS8"/>
<accession>A0A2M7RDS8</accession>
<gene>
    <name evidence="1" type="ORF">COY67_01775</name>
</gene>
<name>A0A2M7RDS8_9BACT</name>
<dbReference type="Proteomes" id="UP000228689">
    <property type="component" value="Unassembled WGS sequence"/>
</dbReference>
<proteinExistence type="predicted"/>
<comment type="caution">
    <text evidence="1">The sequence shown here is derived from an EMBL/GenBank/DDBJ whole genome shotgun (WGS) entry which is preliminary data.</text>
</comment>
<evidence type="ECO:0000313" key="2">
    <source>
        <dbReference type="Proteomes" id="UP000228689"/>
    </source>
</evidence>
<evidence type="ECO:0000313" key="1">
    <source>
        <dbReference type="EMBL" id="PIY94913.1"/>
    </source>
</evidence>